<dbReference type="PANTHER" id="PTHR42788">
    <property type="entry name" value="TAURINE IMPORT ATP-BINDING PROTEIN-RELATED"/>
    <property type="match status" value="1"/>
</dbReference>
<dbReference type="SMART" id="SM00382">
    <property type="entry name" value="AAA"/>
    <property type="match status" value="1"/>
</dbReference>
<reference evidence="4 5" key="1">
    <citation type="submission" date="2018-06" db="EMBL/GenBank/DDBJ databases">
        <authorList>
            <consortium name="Pathogen Informatics"/>
            <person name="Doyle S."/>
        </authorList>
    </citation>
    <scope>NUCLEOTIDE SEQUENCE [LARGE SCALE GENOMIC DNA]</scope>
    <source>
        <strain evidence="4 5">NCTC10343</strain>
    </source>
</reference>
<dbReference type="InterPro" id="IPR003593">
    <property type="entry name" value="AAA+_ATPase"/>
</dbReference>
<accession>A0A0F0G3F7</accession>
<dbReference type="GeneID" id="93346635"/>
<name>A0A0F0G3F7_PAEPO</name>
<dbReference type="EMBL" id="UGSC01000001">
    <property type="protein sequence ID" value="SUA70414.1"/>
    <property type="molecule type" value="Genomic_DNA"/>
</dbReference>
<dbReference type="GO" id="GO:0016887">
    <property type="term" value="F:ATP hydrolysis activity"/>
    <property type="evidence" value="ECO:0007669"/>
    <property type="project" value="InterPro"/>
</dbReference>
<keyword evidence="3 4" id="KW-0067">ATP-binding</keyword>
<dbReference type="AlphaFoldDB" id="A0A0F0G3F7"/>
<evidence type="ECO:0000256" key="2">
    <source>
        <dbReference type="ARBA" id="ARBA00022741"/>
    </source>
</evidence>
<dbReference type="PANTHER" id="PTHR42788:SF21">
    <property type="entry name" value="ABC TRANSPORTER ATP-BINDING PROTEIN"/>
    <property type="match status" value="1"/>
</dbReference>
<evidence type="ECO:0000256" key="1">
    <source>
        <dbReference type="ARBA" id="ARBA00022448"/>
    </source>
</evidence>
<dbReference type="InterPro" id="IPR027417">
    <property type="entry name" value="P-loop_NTPase"/>
</dbReference>
<evidence type="ECO:0000256" key="3">
    <source>
        <dbReference type="ARBA" id="ARBA00022840"/>
    </source>
</evidence>
<gene>
    <name evidence="4" type="primary">ssuB</name>
    <name evidence="4" type="ORF">NCTC10343_03286</name>
</gene>
<organism evidence="4 5">
    <name type="scientific">Paenibacillus polymyxa</name>
    <name type="common">Bacillus polymyxa</name>
    <dbReference type="NCBI Taxonomy" id="1406"/>
    <lineage>
        <taxon>Bacteria</taxon>
        <taxon>Bacillati</taxon>
        <taxon>Bacillota</taxon>
        <taxon>Bacilli</taxon>
        <taxon>Bacillales</taxon>
        <taxon>Paenibacillaceae</taxon>
        <taxon>Paenibacillus</taxon>
    </lineage>
</organism>
<dbReference type="InterPro" id="IPR050166">
    <property type="entry name" value="ABC_transporter_ATP-bind"/>
</dbReference>
<dbReference type="RefSeq" id="WP_016822104.1">
    <property type="nucleotide sequence ID" value="NZ_CP009909.1"/>
</dbReference>
<keyword evidence="2" id="KW-0547">Nucleotide-binding</keyword>
<dbReference type="CDD" id="cd03293">
    <property type="entry name" value="ABC_NrtD_SsuB_transporters"/>
    <property type="match status" value="1"/>
</dbReference>
<dbReference type="PROSITE" id="PS50893">
    <property type="entry name" value="ABC_TRANSPORTER_2"/>
    <property type="match status" value="1"/>
</dbReference>
<sequence>MMEEQSGLTADVTIPMVRMEQVTHVYVTDREASLAVENIDFSVNTGEFVSLVGPSGCGKTTILSMIAGLLRPAAGQVMLQGQPVSGPSPEVGYMLQQDYLFPWRTIMDNALLGLELSNRVDEAARERTRLLLEGMGLGGKEHLHPSQLSGGMRQRVALVRTLATNPGLLLLDEPFSALDYQTKLQLEDLVVQTLREREKTAILVTHDLAEAIAVSDRVIVMGRNPGHIRRTFEIPDSIREAQPFYAREQPGFNELFHEIWGELEASGAKE</sequence>
<dbReference type="InterPro" id="IPR003439">
    <property type="entry name" value="ABC_transporter-like_ATP-bd"/>
</dbReference>
<keyword evidence="4" id="KW-0378">Hydrolase</keyword>
<dbReference type="Gene3D" id="3.40.50.300">
    <property type="entry name" value="P-loop containing nucleotide triphosphate hydrolases"/>
    <property type="match status" value="1"/>
</dbReference>
<dbReference type="InterPro" id="IPR017871">
    <property type="entry name" value="ABC_transporter-like_CS"/>
</dbReference>
<proteinExistence type="predicted"/>
<keyword evidence="1" id="KW-0813">Transport</keyword>
<dbReference type="PROSITE" id="PS00211">
    <property type="entry name" value="ABC_TRANSPORTER_1"/>
    <property type="match status" value="1"/>
</dbReference>
<protein>
    <submittedName>
        <fullName evidence="4">ABC transporter ATP-binding protein</fullName>
        <ecNumber evidence="4">3.6.3.-</ecNumber>
    </submittedName>
</protein>
<evidence type="ECO:0000313" key="5">
    <source>
        <dbReference type="Proteomes" id="UP000254400"/>
    </source>
</evidence>
<dbReference type="Proteomes" id="UP000254400">
    <property type="component" value="Unassembled WGS sequence"/>
</dbReference>
<dbReference type="SUPFAM" id="SSF52540">
    <property type="entry name" value="P-loop containing nucleoside triphosphate hydrolases"/>
    <property type="match status" value="1"/>
</dbReference>
<evidence type="ECO:0000313" key="4">
    <source>
        <dbReference type="EMBL" id="SUA70414.1"/>
    </source>
</evidence>
<dbReference type="Pfam" id="PF00005">
    <property type="entry name" value="ABC_tran"/>
    <property type="match status" value="1"/>
</dbReference>
<dbReference type="EC" id="3.6.3.-" evidence="4"/>
<dbReference type="GO" id="GO:0005524">
    <property type="term" value="F:ATP binding"/>
    <property type="evidence" value="ECO:0007669"/>
    <property type="project" value="UniProtKB-KW"/>
</dbReference>